<dbReference type="InterPro" id="IPR045516">
    <property type="entry name" value="DUF6477"/>
</dbReference>
<sequence>MSDVLLALSRLKRPALLLSAARHAATAYDRDRDLARVLGKSVGLAPHGALEYLLGEEAQLNETRRRGDAGYSTPRHIQVLTAILAEARFLKGPRPL</sequence>
<accession>A0ABS6T3A3</accession>
<name>A0ABS6T3A3_9RHOB</name>
<keyword evidence="2" id="KW-1185">Reference proteome</keyword>
<dbReference type="RefSeq" id="WP_218392579.1">
    <property type="nucleotide sequence ID" value="NZ_JAHUZE010000002.1"/>
</dbReference>
<evidence type="ECO:0000313" key="1">
    <source>
        <dbReference type="EMBL" id="MBV7379455.1"/>
    </source>
</evidence>
<evidence type="ECO:0000313" key="2">
    <source>
        <dbReference type="Proteomes" id="UP000756530"/>
    </source>
</evidence>
<reference evidence="1 2" key="1">
    <citation type="submission" date="2021-05" db="EMBL/GenBank/DDBJ databases">
        <title>Culturable bacteria isolated from Daya Bay.</title>
        <authorList>
            <person name="Zheng W."/>
            <person name="Yu S."/>
            <person name="Huang Y."/>
        </authorList>
    </citation>
    <scope>NUCLEOTIDE SEQUENCE [LARGE SCALE GENOMIC DNA]</scope>
    <source>
        <strain evidence="1 2">DP4N28-5</strain>
    </source>
</reference>
<gene>
    <name evidence="1" type="ORF">KJP28_10995</name>
</gene>
<organism evidence="1 2">
    <name type="scientific">Maritimibacter dapengensis</name>
    <dbReference type="NCBI Taxonomy" id="2836868"/>
    <lineage>
        <taxon>Bacteria</taxon>
        <taxon>Pseudomonadati</taxon>
        <taxon>Pseudomonadota</taxon>
        <taxon>Alphaproteobacteria</taxon>
        <taxon>Rhodobacterales</taxon>
        <taxon>Roseobacteraceae</taxon>
        <taxon>Maritimibacter</taxon>
    </lineage>
</organism>
<dbReference type="EMBL" id="JAHUZE010000002">
    <property type="protein sequence ID" value="MBV7379455.1"/>
    <property type="molecule type" value="Genomic_DNA"/>
</dbReference>
<dbReference type="Pfam" id="PF20083">
    <property type="entry name" value="DUF6477"/>
    <property type="match status" value="1"/>
</dbReference>
<dbReference type="Proteomes" id="UP000756530">
    <property type="component" value="Unassembled WGS sequence"/>
</dbReference>
<protein>
    <submittedName>
        <fullName evidence="1">Uncharacterized protein</fullName>
    </submittedName>
</protein>
<comment type="caution">
    <text evidence="1">The sequence shown here is derived from an EMBL/GenBank/DDBJ whole genome shotgun (WGS) entry which is preliminary data.</text>
</comment>
<proteinExistence type="predicted"/>